<keyword evidence="2" id="KW-1185">Reference proteome</keyword>
<dbReference type="AlphaFoldDB" id="A0A842HCP6"/>
<sequence>MHRRNFIYSLALSVTAGVATPWKSALTAQPISPRGAGTGYSIEGEGAYALAPIADFVRKNGLLETAPENPDAATLVYSLVEWKQANRKSPPTCGEYGTLRIQYKRQPDGAEYQLARMEQMVESTALVRRNGNSLSWEFEQKPRGKESMDLGLSTRVRGEAGNGLWRQSINGREESGNLEHHPVADCELLTGGVPLSKLAQSGPATLFSHEFCFQHPAPCEVSQNEPLTLRGQTENLSLAVYSLSCAHRLPQHYLVPTGQQYSTACTEFATSFILKQIA</sequence>
<dbReference type="RefSeq" id="WP_185674469.1">
    <property type="nucleotide sequence ID" value="NZ_JACHVB010000013.1"/>
</dbReference>
<proteinExistence type="predicted"/>
<protein>
    <submittedName>
        <fullName evidence="1">Uncharacterized protein</fullName>
    </submittedName>
</protein>
<accession>A0A842HCP6</accession>
<name>A0A842HCP6_9BACT</name>
<evidence type="ECO:0000313" key="2">
    <source>
        <dbReference type="Proteomes" id="UP000546464"/>
    </source>
</evidence>
<evidence type="ECO:0000313" key="1">
    <source>
        <dbReference type="EMBL" id="MBC2593466.1"/>
    </source>
</evidence>
<dbReference type="Proteomes" id="UP000546464">
    <property type="component" value="Unassembled WGS sequence"/>
</dbReference>
<gene>
    <name evidence="1" type="ORF">H5P28_04250</name>
</gene>
<comment type="caution">
    <text evidence="1">The sequence shown here is derived from an EMBL/GenBank/DDBJ whole genome shotgun (WGS) entry which is preliminary data.</text>
</comment>
<dbReference type="EMBL" id="JACHVB010000013">
    <property type="protein sequence ID" value="MBC2593466.1"/>
    <property type="molecule type" value="Genomic_DNA"/>
</dbReference>
<organism evidence="1 2">
    <name type="scientific">Ruficoccus amylovorans</name>
    <dbReference type="NCBI Taxonomy" id="1804625"/>
    <lineage>
        <taxon>Bacteria</taxon>
        <taxon>Pseudomonadati</taxon>
        <taxon>Verrucomicrobiota</taxon>
        <taxon>Opitutia</taxon>
        <taxon>Puniceicoccales</taxon>
        <taxon>Cerasicoccaceae</taxon>
        <taxon>Ruficoccus</taxon>
    </lineage>
</organism>
<reference evidence="1 2" key="1">
    <citation type="submission" date="2020-07" db="EMBL/GenBank/DDBJ databases">
        <authorList>
            <person name="Feng X."/>
        </authorList>
    </citation>
    <scope>NUCLEOTIDE SEQUENCE [LARGE SCALE GENOMIC DNA]</scope>
    <source>
        <strain evidence="1 2">JCM31066</strain>
    </source>
</reference>